<dbReference type="GO" id="GO:1901678">
    <property type="term" value="P:iron coordination entity transport"/>
    <property type="evidence" value="ECO:0007669"/>
    <property type="project" value="UniProtKB-ARBA"/>
</dbReference>
<comment type="subcellular location">
    <subcellularLocation>
        <location evidence="1">Cell envelope</location>
    </subcellularLocation>
</comment>
<keyword evidence="4 6" id="KW-0732">Signal</keyword>
<evidence type="ECO:0000256" key="5">
    <source>
        <dbReference type="SAM" id="MobiDB-lite"/>
    </source>
</evidence>
<name>A0A921F4B4_9ACTN</name>
<organism evidence="8 9">
    <name type="scientific">Dietzia timorensis</name>
    <dbReference type="NCBI Taxonomy" id="499555"/>
    <lineage>
        <taxon>Bacteria</taxon>
        <taxon>Bacillati</taxon>
        <taxon>Actinomycetota</taxon>
        <taxon>Actinomycetes</taxon>
        <taxon>Mycobacteriales</taxon>
        <taxon>Dietziaceae</taxon>
        <taxon>Dietzia</taxon>
    </lineage>
</organism>
<dbReference type="Gene3D" id="3.40.50.1980">
    <property type="entry name" value="Nitrogenase molybdenum iron protein domain"/>
    <property type="match status" value="2"/>
</dbReference>
<feature type="signal peptide" evidence="6">
    <location>
        <begin position="1"/>
        <end position="27"/>
    </location>
</feature>
<evidence type="ECO:0000256" key="1">
    <source>
        <dbReference type="ARBA" id="ARBA00004196"/>
    </source>
</evidence>
<dbReference type="Proteomes" id="UP000776650">
    <property type="component" value="Unassembled WGS sequence"/>
</dbReference>
<dbReference type="PANTHER" id="PTHR30532:SF24">
    <property type="entry name" value="FERRIC ENTEROBACTIN-BINDING PERIPLASMIC PROTEIN FEPB"/>
    <property type="match status" value="1"/>
</dbReference>
<dbReference type="PROSITE" id="PS51257">
    <property type="entry name" value="PROKAR_LIPOPROTEIN"/>
    <property type="match status" value="1"/>
</dbReference>
<evidence type="ECO:0000313" key="8">
    <source>
        <dbReference type="EMBL" id="HJE90339.1"/>
    </source>
</evidence>
<evidence type="ECO:0000256" key="2">
    <source>
        <dbReference type="ARBA" id="ARBA00008814"/>
    </source>
</evidence>
<protein>
    <submittedName>
        <fullName evidence="8">ABC transporter substrate-binding protein</fullName>
    </submittedName>
</protein>
<dbReference type="GO" id="GO:0030288">
    <property type="term" value="C:outer membrane-bounded periplasmic space"/>
    <property type="evidence" value="ECO:0007669"/>
    <property type="project" value="TreeGrafter"/>
</dbReference>
<feature type="chain" id="PRO_5039547194" evidence="6">
    <location>
        <begin position="28"/>
        <end position="344"/>
    </location>
</feature>
<sequence length="344" mass="36633">MRLSSSRVYRRSLQVVAVVSAAALVTAACSDSGGDSSPSESSTTASSTTASAAPHAVDTEMGSVEVPAKPKRVVVLGYRLTGLAFDLGAHVKGTIPEMAGGSSDPSQAWSDAAAQEGTTFLPWFVDGFDIAGIKALDPDLIIGGGPGLEHEHAVQAYPELKQIAPTVVIGEDETSWKDQAEIMADALGAKKKLKEMTGNYDEFVDSIRENINAPEGDVGYLVFDAEGRPYAANEKFGLPAELTDIGLEPAKYSQIPGLQTAGVNGELLAVPPERIEEVFDQDNLFVLGYGRDVVNPGELSRDPQYADLPAIKNFRAFGLDYWSLSPGYDEIMKTLGTMQLLFAK</sequence>
<feature type="compositionally biased region" description="Low complexity" evidence="5">
    <location>
        <begin position="29"/>
        <end position="54"/>
    </location>
</feature>
<comment type="caution">
    <text evidence="8">The sequence shown here is derived from an EMBL/GenBank/DDBJ whole genome shotgun (WGS) entry which is preliminary data.</text>
</comment>
<dbReference type="RefSeq" id="WP_303911330.1">
    <property type="nucleotide sequence ID" value="NZ_DYXM01000093.1"/>
</dbReference>
<gene>
    <name evidence="8" type="ORF">K8V11_04965</name>
</gene>
<dbReference type="EMBL" id="DYXM01000093">
    <property type="protein sequence ID" value="HJE90339.1"/>
    <property type="molecule type" value="Genomic_DNA"/>
</dbReference>
<dbReference type="InterPro" id="IPR051313">
    <property type="entry name" value="Bact_iron-sidero_bind"/>
</dbReference>
<dbReference type="SUPFAM" id="SSF53807">
    <property type="entry name" value="Helical backbone' metal receptor"/>
    <property type="match status" value="1"/>
</dbReference>
<accession>A0A921F4B4</accession>
<reference evidence="8" key="1">
    <citation type="journal article" date="2021" name="PeerJ">
        <title>Extensive microbial diversity within the chicken gut microbiome revealed by metagenomics and culture.</title>
        <authorList>
            <person name="Gilroy R."/>
            <person name="Ravi A."/>
            <person name="Getino M."/>
            <person name="Pursley I."/>
            <person name="Horton D.L."/>
            <person name="Alikhan N.F."/>
            <person name="Baker D."/>
            <person name="Gharbi K."/>
            <person name="Hall N."/>
            <person name="Watson M."/>
            <person name="Adriaenssens E.M."/>
            <person name="Foster-Nyarko E."/>
            <person name="Jarju S."/>
            <person name="Secka A."/>
            <person name="Antonio M."/>
            <person name="Oren A."/>
            <person name="Chaudhuri R.R."/>
            <person name="La Ragione R."/>
            <person name="Hildebrand F."/>
            <person name="Pallen M.J."/>
        </authorList>
    </citation>
    <scope>NUCLEOTIDE SEQUENCE</scope>
    <source>
        <strain evidence="8">ChiGjej1B1-18357</strain>
    </source>
</reference>
<evidence type="ECO:0000256" key="4">
    <source>
        <dbReference type="ARBA" id="ARBA00022729"/>
    </source>
</evidence>
<evidence type="ECO:0000313" key="9">
    <source>
        <dbReference type="Proteomes" id="UP000776650"/>
    </source>
</evidence>
<dbReference type="InterPro" id="IPR002491">
    <property type="entry name" value="ABC_transptr_periplasmic_BD"/>
</dbReference>
<evidence type="ECO:0000256" key="6">
    <source>
        <dbReference type="SAM" id="SignalP"/>
    </source>
</evidence>
<evidence type="ECO:0000259" key="7">
    <source>
        <dbReference type="PROSITE" id="PS50983"/>
    </source>
</evidence>
<dbReference type="PANTHER" id="PTHR30532">
    <property type="entry name" value="IRON III DICITRATE-BINDING PERIPLASMIC PROTEIN"/>
    <property type="match status" value="1"/>
</dbReference>
<dbReference type="AlphaFoldDB" id="A0A921F4B4"/>
<comment type="similarity">
    <text evidence="2">Belongs to the bacterial solute-binding protein 8 family.</text>
</comment>
<reference evidence="8" key="2">
    <citation type="submission" date="2021-09" db="EMBL/GenBank/DDBJ databases">
        <authorList>
            <person name="Gilroy R."/>
        </authorList>
    </citation>
    <scope>NUCLEOTIDE SEQUENCE</scope>
    <source>
        <strain evidence="8">ChiGjej1B1-18357</strain>
    </source>
</reference>
<proteinExistence type="inferred from homology"/>
<evidence type="ECO:0000256" key="3">
    <source>
        <dbReference type="ARBA" id="ARBA00022448"/>
    </source>
</evidence>
<dbReference type="Pfam" id="PF01497">
    <property type="entry name" value="Peripla_BP_2"/>
    <property type="match status" value="1"/>
</dbReference>
<feature type="domain" description="Fe/B12 periplasmic-binding" evidence="7">
    <location>
        <begin position="72"/>
        <end position="344"/>
    </location>
</feature>
<keyword evidence="3" id="KW-0813">Transport</keyword>
<dbReference type="PROSITE" id="PS50983">
    <property type="entry name" value="FE_B12_PBP"/>
    <property type="match status" value="1"/>
</dbReference>
<feature type="region of interest" description="Disordered" evidence="5">
    <location>
        <begin position="29"/>
        <end position="64"/>
    </location>
</feature>